<accession>A0ABY5N0R2</accession>
<dbReference type="RefSeq" id="WP_249503970.1">
    <property type="nucleotide sequence ID" value="NZ_CP097253.1"/>
</dbReference>
<proteinExistence type="predicted"/>
<feature type="transmembrane region" description="Helical" evidence="1">
    <location>
        <begin position="142"/>
        <end position="159"/>
    </location>
</feature>
<evidence type="ECO:0008006" key="4">
    <source>
        <dbReference type="Google" id="ProtNLM"/>
    </source>
</evidence>
<protein>
    <recommendedName>
        <fullName evidence="4">Glycosyltransferase RgtA/B/C/D-like domain-containing protein</fullName>
    </recommendedName>
</protein>
<keyword evidence="1" id="KW-1133">Transmembrane helix</keyword>
<evidence type="ECO:0000313" key="3">
    <source>
        <dbReference type="Proteomes" id="UP000831921"/>
    </source>
</evidence>
<feature type="transmembrane region" description="Helical" evidence="1">
    <location>
        <begin position="165"/>
        <end position="189"/>
    </location>
</feature>
<gene>
    <name evidence="2" type="ORF">M1K48_00650</name>
</gene>
<feature type="transmembrane region" description="Helical" evidence="1">
    <location>
        <begin position="209"/>
        <end position="228"/>
    </location>
</feature>
<evidence type="ECO:0000256" key="1">
    <source>
        <dbReference type="SAM" id="Phobius"/>
    </source>
</evidence>
<dbReference type="Proteomes" id="UP000831921">
    <property type="component" value="Chromosome"/>
</dbReference>
<feature type="transmembrane region" description="Helical" evidence="1">
    <location>
        <begin position="289"/>
        <end position="307"/>
    </location>
</feature>
<feature type="transmembrane region" description="Helical" evidence="1">
    <location>
        <begin position="90"/>
        <end position="111"/>
    </location>
</feature>
<keyword evidence="1" id="KW-0812">Transmembrane</keyword>
<organism evidence="2 3">
    <name type="scientific">Sphingomonas glaciei</name>
    <dbReference type="NCBI Taxonomy" id="2938948"/>
    <lineage>
        <taxon>Bacteria</taxon>
        <taxon>Pseudomonadati</taxon>
        <taxon>Pseudomonadota</taxon>
        <taxon>Alphaproteobacteria</taxon>
        <taxon>Sphingomonadales</taxon>
        <taxon>Sphingomonadaceae</taxon>
        <taxon>Sphingomonas</taxon>
    </lineage>
</organism>
<name>A0ABY5N0R2_9SPHN</name>
<feature type="transmembrane region" description="Helical" evidence="1">
    <location>
        <begin position="27"/>
        <end position="45"/>
    </location>
</feature>
<keyword evidence="1" id="KW-0472">Membrane</keyword>
<keyword evidence="3" id="KW-1185">Reference proteome</keyword>
<dbReference type="EMBL" id="CP097253">
    <property type="protein sequence ID" value="UUR08191.1"/>
    <property type="molecule type" value="Genomic_DNA"/>
</dbReference>
<sequence>MGDESDSWVRQPLIAARPPSSNRGIRVLLLLAWLATTGWLAWHHVPWRDEVRAWSLTLMASNLFDLFRVVHGEGHPHLWYVLLRAGHELFGVREVLPALGLAISVAAAALLALKSPFRIGIIALLLFSQHLGFEYSVVSRNYGLSALILFVIAASYQRAKDGPWFGFLLLLLCNSNAPSVFVAGALYLYRMVEVWLERPALRSRTTAMLVANGVLLSVGVLLCFLAIYPPVNDAAAAANRVPFSAANLLASLFDAERSFGALGFDNALFAANIFMVLALLAFLRSKPAIIAAVAAFLTLKTFFFFAFPAAYRHAALFLMFLVALLWIEAGKRGARTGGQVAGAGTLALVAAWGLVGLLAIQTILYLRWPVTATIEGRPWSHAADLAALAAQPENAGAVMIFDPDTLGESAVYFSNQPFWLMRQGRPGTLAAFSSTGRRHLGLDDFIAAAATLHGTSGRPILIVLQRDLKTVAPGRYDVMYGDTTTYTRANIDRFRTQTRQVGSFRRAYGDEKYDVYRYPR</sequence>
<feature type="transmembrane region" description="Helical" evidence="1">
    <location>
        <begin position="259"/>
        <end position="282"/>
    </location>
</feature>
<evidence type="ECO:0000313" key="2">
    <source>
        <dbReference type="EMBL" id="UUR08191.1"/>
    </source>
</evidence>
<feature type="transmembrane region" description="Helical" evidence="1">
    <location>
        <begin position="341"/>
        <end position="368"/>
    </location>
</feature>
<feature type="transmembrane region" description="Helical" evidence="1">
    <location>
        <begin position="313"/>
        <end position="329"/>
    </location>
</feature>
<reference evidence="2 3" key="1">
    <citation type="submission" date="2022-05" db="EMBL/GenBank/DDBJ databases">
        <title>S8-45 Sphingomonas ultraviolaceadurans.</title>
        <authorList>
            <person name="Liu Y."/>
        </authorList>
    </citation>
    <scope>NUCLEOTIDE SEQUENCE [LARGE SCALE GENOMIC DNA]</scope>
    <source>
        <strain evidence="2 3">S8-45</strain>
    </source>
</reference>